<comment type="caution">
    <text evidence="2">The sequence shown here is derived from an EMBL/GenBank/DDBJ whole genome shotgun (WGS) entry which is preliminary data.</text>
</comment>
<dbReference type="EMBL" id="JAACJJ010000030">
    <property type="protein sequence ID" value="KAF5318765.1"/>
    <property type="molecule type" value="Genomic_DNA"/>
</dbReference>
<evidence type="ECO:0000313" key="3">
    <source>
        <dbReference type="Proteomes" id="UP000567179"/>
    </source>
</evidence>
<gene>
    <name evidence="2" type="ORF">D9619_011060</name>
</gene>
<reference evidence="2 3" key="1">
    <citation type="journal article" date="2020" name="ISME J.">
        <title>Uncovering the hidden diversity of litter-decomposition mechanisms in mushroom-forming fungi.</title>
        <authorList>
            <person name="Floudas D."/>
            <person name="Bentzer J."/>
            <person name="Ahren D."/>
            <person name="Johansson T."/>
            <person name="Persson P."/>
            <person name="Tunlid A."/>
        </authorList>
    </citation>
    <scope>NUCLEOTIDE SEQUENCE [LARGE SCALE GENOMIC DNA]</scope>
    <source>
        <strain evidence="2 3">CBS 101986</strain>
    </source>
</reference>
<evidence type="ECO:0000313" key="2">
    <source>
        <dbReference type="EMBL" id="KAF5318765.1"/>
    </source>
</evidence>
<name>A0A8H5B8U8_9AGAR</name>
<protein>
    <submittedName>
        <fullName evidence="2">Uncharacterized protein</fullName>
    </submittedName>
</protein>
<keyword evidence="3" id="KW-1185">Reference proteome</keyword>
<accession>A0A8H5B8U8</accession>
<dbReference type="PANTHER" id="PTHR38846:SF1">
    <property type="entry name" value="C3H1-TYPE DOMAIN-CONTAINING PROTEIN"/>
    <property type="match status" value="1"/>
</dbReference>
<evidence type="ECO:0000256" key="1">
    <source>
        <dbReference type="SAM" id="MobiDB-lite"/>
    </source>
</evidence>
<sequence>MSTPLFAFFSQFPGFHYTQFSHPSDALDRLVALRYLWQPIYGSDKRRLRQAYRDALVQEFNLLFGTEVDDLAVWQNLCRRIGIEAPPTVKECHQYCVELISRTHVNLVDLVNAERNNSGVRVFPTVQALSDYSKDNGRIFPRHNIYAGDLLQYLLRHIDNPSQDDRRGEGGSRGRGGRGRRAGRGHGRGRAATIPNQ</sequence>
<dbReference type="PANTHER" id="PTHR38846">
    <property type="entry name" value="C3H1-TYPE DOMAIN-CONTAINING PROTEIN"/>
    <property type="match status" value="1"/>
</dbReference>
<proteinExistence type="predicted"/>
<feature type="compositionally biased region" description="Basic and acidic residues" evidence="1">
    <location>
        <begin position="161"/>
        <end position="172"/>
    </location>
</feature>
<dbReference type="Proteomes" id="UP000567179">
    <property type="component" value="Unassembled WGS sequence"/>
</dbReference>
<feature type="compositionally biased region" description="Basic residues" evidence="1">
    <location>
        <begin position="175"/>
        <end position="189"/>
    </location>
</feature>
<dbReference type="OrthoDB" id="6105938at2759"/>
<feature type="region of interest" description="Disordered" evidence="1">
    <location>
        <begin position="161"/>
        <end position="197"/>
    </location>
</feature>
<organism evidence="2 3">
    <name type="scientific">Psilocybe cf. subviscida</name>
    <dbReference type="NCBI Taxonomy" id="2480587"/>
    <lineage>
        <taxon>Eukaryota</taxon>
        <taxon>Fungi</taxon>
        <taxon>Dikarya</taxon>
        <taxon>Basidiomycota</taxon>
        <taxon>Agaricomycotina</taxon>
        <taxon>Agaricomycetes</taxon>
        <taxon>Agaricomycetidae</taxon>
        <taxon>Agaricales</taxon>
        <taxon>Agaricineae</taxon>
        <taxon>Strophariaceae</taxon>
        <taxon>Psilocybe</taxon>
    </lineage>
</organism>
<dbReference type="AlphaFoldDB" id="A0A8H5B8U8"/>